<organism evidence="1 2">
    <name type="scientific">Athelia psychrophila</name>
    <dbReference type="NCBI Taxonomy" id="1759441"/>
    <lineage>
        <taxon>Eukaryota</taxon>
        <taxon>Fungi</taxon>
        <taxon>Dikarya</taxon>
        <taxon>Basidiomycota</taxon>
        <taxon>Agaricomycotina</taxon>
        <taxon>Agaricomycetes</taxon>
        <taxon>Agaricomycetidae</taxon>
        <taxon>Atheliales</taxon>
        <taxon>Atheliaceae</taxon>
        <taxon>Athelia</taxon>
    </lineage>
</organism>
<evidence type="ECO:0000313" key="2">
    <source>
        <dbReference type="Proteomes" id="UP000076532"/>
    </source>
</evidence>
<gene>
    <name evidence="1" type="ORF">FIBSPDRAFT_892468</name>
</gene>
<protein>
    <submittedName>
        <fullName evidence="1">Uncharacterized protein</fullName>
    </submittedName>
</protein>
<reference evidence="1 2" key="1">
    <citation type="journal article" date="2016" name="Mol. Biol. Evol.">
        <title>Comparative Genomics of Early-Diverging Mushroom-Forming Fungi Provides Insights into the Origins of Lignocellulose Decay Capabilities.</title>
        <authorList>
            <person name="Nagy L.G."/>
            <person name="Riley R."/>
            <person name="Tritt A."/>
            <person name="Adam C."/>
            <person name="Daum C."/>
            <person name="Floudas D."/>
            <person name="Sun H."/>
            <person name="Yadav J.S."/>
            <person name="Pangilinan J."/>
            <person name="Larsson K.H."/>
            <person name="Matsuura K."/>
            <person name="Barry K."/>
            <person name="Labutti K."/>
            <person name="Kuo R."/>
            <person name="Ohm R.A."/>
            <person name="Bhattacharya S.S."/>
            <person name="Shirouzu T."/>
            <person name="Yoshinaga Y."/>
            <person name="Martin F.M."/>
            <person name="Grigoriev I.V."/>
            <person name="Hibbett D.S."/>
        </authorList>
    </citation>
    <scope>NUCLEOTIDE SEQUENCE [LARGE SCALE GENOMIC DNA]</scope>
    <source>
        <strain evidence="1 2">CBS 109695</strain>
    </source>
</reference>
<dbReference type="EMBL" id="KV417561">
    <property type="protein sequence ID" value="KZP19691.1"/>
    <property type="molecule type" value="Genomic_DNA"/>
</dbReference>
<dbReference type="Proteomes" id="UP000076532">
    <property type="component" value="Unassembled WGS sequence"/>
</dbReference>
<keyword evidence="2" id="KW-1185">Reference proteome</keyword>
<proteinExistence type="predicted"/>
<dbReference type="AlphaFoldDB" id="A0A166IDA3"/>
<name>A0A166IDA3_9AGAM</name>
<accession>A0A166IDA3</accession>
<sequence>MGTFQRARNSESSYLPTLAPRVRSRNHLGGVTGVAAVPGDRKQARSLSLTASSTFQYTRRACPVIRSEETVWNVRPVGTDIPNGVTCGSGAVRPGPPLGVVTAVTALPSDGKYARSPSLTASSYYQCIRHACPIHPVRRNRLAWYKPSVRNFRMQQLGEPDSVLAWQVSLGVITAVAAVPGDGKHARSPSLTASLTYQ</sequence>
<evidence type="ECO:0000313" key="1">
    <source>
        <dbReference type="EMBL" id="KZP19691.1"/>
    </source>
</evidence>